<keyword evidence="1" id="KW-0472">Membrane</keyword>
<evidence type="ECO:0000313" key="2">
    <source>
        <dbReference type="EMBL" id="MDT7042453.1"/>
    </source>
</evidence>
<keyword evidence="1" id="KW-0812">Transmembrane</keyword>
<name>A0ABU3K7U4_9BACT</name>
<dbReference type="EMBL" id="JAQOUE010000001">
    <property type="protein sequence ID" value="MDT7042453.1"/>
    <property type="molecule type" value="Genomic_DNA"/>
</dbReference>
<keyword evidence="3" id="KW-1185">Reference proteome</keyword>
<feature type="transmembrane region" description="Helical" evidence="1">
    <location>
        <begin position="53"/>
        <end position="73"/>
    </location>
</feature>
<accession>A0ABU3K7U4</accession>
<keyword evidence="1" id="KW-1133">Transmembrane helix</keyword>
<gene>
    <name evidence="2" type="ORF">PPG34_08815</name>
</gene>
<evidence type="ECO:0000313" key="3">
    <source>
        <dbReference type="Proteomes" id="UP001250932"/>
    </source>
</evidence>
<proteinExistence type="predicted"/>
<evidence type="ECO:0000256" key="1">
    <source>
        <dbReference type="SAM" id="Phobius"/>
    </source>
</evidence>
<feature type="transmembrane region" description="Helical" evidence="1">
    <location>
        <begin position="26"/>
        <end position="47"/>
    </location>
</feature>
<organism evidence="2 3">
    <name type="scientific">Candidatus Nitronereus thalassa</name>
    <dbReference type="NCBI Taxonomy" id="3020898"/>
    <lineage>
        <taxon>Bacteria</taxon>
        <taxon>Pseudomonadati</taxon>
        <taxon>Nitrospirota</taxon>
        <taxon>Nitrospiria</taxon>
        <taxon>Nitrospirales</taxon>
        <taxon>Nitrospiraceae</taxon>
        <taxon>Candidatus Nitronereus</taxon>
    </lineage>
</organism>
<dbReference type="RefSeq" id="WP_313832862.1">
    <property type="nucleotide sequence ID" value="NZ_JAQOUE010000001.1"/>
</dbReference>
<comment type="caution">
    <text evidence="2">The sequence shown here is derived from an EMBL/GenBank/DDBJ whole genome shotgun (WGS) entry which is preliminary data.</text>
</comment>
<sequence length="127" mass="14196">MPKMTRLHHRKPAANWLEVTHQMWKLYMALLGFGTALLCFLSAGLSLLLGTSLFSPLMVIGLVAGGGTFAWFVQSLRCPSCRTSLVWAMIRTRSHMSWLVDLANLATCPSCQVALTQRPSARWRAIY</sequence>
<reference evidence="2 3" key="1">
    <citation type="journal article" date="2023" name="ISME J.">
        <title>Cultivation and genomic characterization of novel and ubiquitous marine nitrite-oxidizing bacteria from the Nitrospirales.</title>
        <authorList>
            <person name="Mueller A.J."/>
            <person name="Daebeler A."/>
            <person name="Herbold C.W."/>
            <person name="Kirkegaard R.H."/>
            <person name="Daims H."/>
        </authorList>
    </citation>
    <scope>NUCLEOTIDE SEQUENCE [LARGE SCALE GENOMIC DNA]</scope>
    <source>
        <strain evidence="2 3">EB</strain>
    </source>
</reference>
<dbReference type="Proteomes" id="UP001250932">
    <property type="component" value="Unassembled WGS sequence"/>
</dbReference>
<protein>
    <submittedName>
        <fullName evidence="2">Uncharacterized protein</fullName>
    </submittedName>
</protein>